<dbReference type="InterPro" id="IPR013823">
    <property type="entry name" value="Ribosomal_bL12_C"/>
</dbReference>
<name>A0A0R2LNW1_9LACO</name>
<reference evidence="7 8" key="1">
    <citation type="journal article" date="2015" name="Genome Announc.">
        <title>Expanding the biotechnology potential of lactobacilli through comparative genomics of 213 strains and associated genera.</title>
        <authorList>
            <person name="Sun Z."/>
            <person name="Harris H.M."/>
            <person name="McCann A."/>
            <person name="Guo C."/>
            <person name="Argimon S."/>
            <person name="Zhang W."/>
            <person name="Yang X."/>
            <person name="Jeffery I.B."/>
            <person name="Cooney J.C."/>
            <person name="Kagawa T.F."/>
            <person name="Liu W."/>
            <person name="Song Y."/>
            <person name="Salvetti E."/>
            <person name="Wrobel A."/>
            <person name="Rasinkangas P."/>
            <person name="Parkhill J."/>
            <person name="Rea M.C."/>
            <person name="O'Sullivan O."/>
            <person name="Ritari J."/>
            <person name="Douillard F.P."/>
            <person name="Paul Ross R."/>
            <person name="Yang R."/>
            <person name="Briner A.E."/>
            <person name="Felis G.E."/>
            <person name="de Vos W.M."/>
            <person name="Barrangou R."/>
            <person name="Klaenhammer T.R."/>
            <person name="Caufield P.W."/>
            <person name="Cui Y."/>
            <person name="Zhang H."/>
            <person name="O'Toole P.W."/>
        </authorList>
    </citation>
    <scope>NUCLEOTIDE SEQUENCE [LARGE SCALE GENOMIC DNA]</scope>
    <source>
        <strain evidence="7 8">NBRC 103219</strain>
    </source>
</reference>
<comment type="caution">
    <text evidence="7">The sequence shown here is derived from an EMBL/GenBank/DDBJ whole genome shotgun (WGS) entry which is preliminary data.</text>
</comment>
<evidence type="ECO:0000256" key="4">
    <source>
        <dbReference type="HAMAP-Rule" id="MF_00368"/>
    </source>
</evidence>
<keyword evidence="8" id="KW-1185">Reference proteome</keyword>
<dbReference type="InterPro" id="IPR014719">
    <property type="entry name" value="Ribosomal_bL12_C/ClpS-like"/>
</dbReference>
<dbReference type="STRING" id="449659.IV66_GL001175"/>
<dbReference type="AlphaFoldDB" id="A0A0R2LNW1"/>
<proteinExistence type="inferred from homology"/>
<dbReference type="PATRIC" id="fig|449659.4.peg.1190"/>
<dbReference type="GO" id="GO:0003729">
    <property type="term" value="F:mRNA binding"/>
    <property type="evidence" value="ECO:0007669"/>
    <property type="project" value="TreeGrafter"/>
</dbReference>
<dbReference type="SUPFAM" id="SSF48300">
    <property type="entry name" value="Ribosomal protein L7/12, oligomerisation (N-terminal) domain"/>
    <property type="match status" value="1"/>
</dbReference>
<dbReference type="OrthoDB" id="9811748at2"/>
<evidence type="ECO:0000313" key="7">
    <source>
        <dbReference type="EMBL" id="KRO01138.1"/>
    </source>
</evidence>
<dbReference type="Gene3D" id="1.20.5.710">
    <property type="entry name" value="Single helix bin"/>
    <property type="match status" value="1"/>
</dbReference>
<keyword evidence="3 4" id="KW-0687">Ribonucleoprotein</keyword>
<evidence type="ECO:0000256" key="2">
    <source>
        <dbReference type="ARBA" id="ARBA00022980"/>
    </source>
</evidence>
<dbReference type="InterPro" id="IPR008932">
    <property type="entry name" value="Ribosomal_bL12_oligo"/>
</dbReference>
<dbReference type="InterPro" id="IPR036235">
    <property type="entry name" value="Ribosomal_bL12_oligo_N_sf"/>
</dbReference>
<evidence type="ECO:0000256" key="3">
    <source>
        <dbReference type="ARBA" id="ARBA00023274"/>
    </source>
</evidence>
<comment type="function">
    <text evidence="4">Forms part of the ribosomal stalk which helps the ribosome interact with GTP-bound translation factors. Is thus essential for accurate translation.</text>
</comment>
<dbReference type="GO" id="GO:0022625">
    <property type="term" value="C:cytosolic large ribosomal subunit"/>
    <property type="evidence" value="ECO:0007669"/>
    <property type="project" value="TreeGrafter"/>
</dbReference>
<dbReference type="FunFam" id="3.30.1390.10:FF:000001">
    <property type="entry name" value="50S ribosomal protein L7/L12"/>
    <property type="match status" value="1"/>
</dbReference>
<feature type="domain" description="Large ribosomal subunit protein bL12 C-terminal" evidence="5">
    <location>
        <begin position="56"/>
        <end position="122"/>
    </location>
</feature>
<comment type="similarity">
    <text evidence="1 4">Belongs to the bacterial ribosomal protein bL12 family.</text>
</comment>
<dbReference type="PANTHER" id="PTHR45987:SF4">
    <property type="entry name" value="LARGE RIBOSOMAL SUBUNIT PROTEIN BL12M"/>
    <property type="match status" value="1"/>
</dbReference>
<evidence type="ECO:0000259" key="6">
    <source>
        <dbReference type="Pfam" id="PF16320"/>
    </source>
</evidence>
<sequence length="122" mass="12772">MALDTEKIIADLKDASILELNDLVSAIEDEFGVSAAAPVAAAGTDGGDQGGEQTEFDVELATEGDAKVKTIKLVKDITGKGLKDAKAAVDELPTVIKEQTTKEDAEDIQAQFKELGAVVNLK</sequence>
<evidence type="ECO:0000256" key="1">
    <source>
        <dbReference type="ARBA" id="ARBA00007197"/>
    </source>
</evidence>
<dbReference type="HAMAP" id="MF_00368">
    <property type="entry name" value="Ribosomal_bL12"/>
    <property type="match status" value="1"/>
</dbReference>
<organism evidence="7 8">
    <name type="scientific">Ligilactobacillus pobuzihii</name>
    <dbReference type="NCBI Taxonomy" id="449659"/>
    <lineage>
        <taxon>Bacteria</taxon>
        <taxon>Bacillati</taxon>
        <taxon>Bacillota</taxon>
        <taxon>Bacilli</taxon>
        <taxon>Lactobacillales</taxon>
        <taxon>Lactobacillaceae</taxon>
        <taxon>Ligilactobacillus</taxon>
    </lineage>
</organism>
<comment type="subunit">
    <text evidence="4">Homodimer. Part of the ribosomal stalk of the 50S ribosomal subunit. Forms a multimeric L10(L12)X complex, where L10 forms an elongated spine to which 2 to 4 L12 dimers bind in a sequential fashion. Binds GTP-bound translation factors.</text>
</comment>
<dbReference type="Pfam" id="PF00542">
    <property type="entry name" value="Ribosomal_L12"/>
    <property type="match status" value="1"/>
</dbReference>
<dbReference type="Gene3D" id="3.30.1390.10">
    <property type="match status" value="1"/>
</dbReference>
<keyword evidence="2 4" id="KW-0689">Ribosomal protein</keyword>
<feature type="domain" description="Large ribosomal subunit protein bL12 oligomerization" evidence="6">
    <location>
        <begin position="5"/>
        <end position="47"/>
    </location>
</feature>
<dbReference type="GO" id="GO:0006412">
    <property type="term" value="P:translation"/>
    <property type="evidence" value="ECO:0007669"/>
    <property type="project" value="UniProtKB-UniRule"/>
</dbReference>
<dbReference type="SUPFAM" id="SSF54736">
    <property type="entry name" value="ClpS-like"/>
    <property type="match status" value="1"/>
</dbReference>
<accession>A0A0R2LNW1</accession>
<protein>
    <recommendedName>
        <fullName evidence="4">Large ribosomal subunit protein bL12</fullName>
    </recommendedName>
</protein>
<evidence type="ECO:0000259" key="5">
    <source>
        <dbReference type="Pfam" id="PF00542"/>
    </source>
</evidence>
<dbReference type="Pfam" id="PF16320">
    <property type="entry name" value="Ribosomal_L12_N"/>
    <property type="match status" value="1"/>
</dbReference>
<dbReference type="InterPro" id="IPR000206">
    <property type="entry name" value="Ribosomal_bL12"/>
</dbReference>
<dbReference type="RefSeq" id="WP_017867024.1">
    <property type="nucleotide sequence ID" value="NZ_BJYB01000050.1"/>
</dbReference>
<evidence type="ECO:0000313" key="8">
    <source>
        <dbReference type="Proteomes" id="UP000051886"/>
    </source>
</evidence>
<dbReference type="GO" id="GO:0003735">
    <property type="term" value="F:structural constituent of ribosome"/>
    <property type="evidence" value="ECO:0007669"/>
    <property type="project" value="InterPro"/>
</dbReference>
<gene>
    <name evidence="4" type="primary">rplL</name>
    <name evidence="7" type="ORF">IV66_GL001175</name>
</gene>
<dbReference type="Proteomes" id="UP000051886">
    <property type="component" value="Unassembled WGS sequence"/>
</dbReference>
<dbReference type="EMBL" id="JQCN01000016">
    <property type="protein sequence ID" value="KRO01138.1"/>
    <property type="molecule type" value="Genomic_DNA"/>
</dbReference>
<dbReference type="NCBIfam" id="TIGR00855">
    <property type="entry name" value="L12"/>
    <property type="match status" value="1"/>
</dbReference>
<dbReference type="PANTHER" id="PTHR45987">
    <property type="entry name" value="39S RIBOSOMAL PROTEIN L12"/>
    <property type="match status" value="1"/>
</dbReference>